<dbReference type="EMBL" id="JBBEGN010000007">
    <property type="protein sequence ID" value="MEJ2869368.1"/>
    <property type="molecule type" value="Genomic_DNA"/>
</dbReference>
<keyword evidence="1" id="KW-0812">Transmembrane</keyword>
<sequence>MSLLGVVAPVAGGVLAGVYLAFDLAVMPALRRTRVPVGGPGPAPDPAATMRAINVAIVRPAFLALLLGVPVLAVTAAVAGPTPWTVTAAALQVAGLVVTMTVNVPLNGRLDAGGPWERFVGPWVRAHRVRTAATLLAVVAGLL</sequence>
<protein>
    <submittedName>
        <fullName evidence="2">Anthrone oxygenase family protein</fullName>
    </submittedName>
</protein>
<dbReference type="Proteomes" id="UP001385809">
    <property type="component" value="Unassembled WGS sequence"/>
</dbReference>
<dbReference type="RefSeq" id="WP_337695939.1">
    <property type="nucleotide sequence ID" value="NZ_JBBEGN010000007.1"/>
</dbReference>
<gene>
    <name evidence="2" type="ORF">WCD74_16445</name>
</gene>
<keyword evidence="1" id="KW-1133">Transmembrane helix</keyword>
<reference evidence="2 3" key="1">
    <citation type="submission" date="2024-03" db="EMBL/GenBank/DDBJ databases">
        <title>Actinomycetospora sp. OC33-EN08, a novel actinomycete isolated from wild orchid (Aerides multiflora).</title>
        <authorList>
            <person name="Suriyachadkun C."/>
        </authorList>
    </citation>
    <scope>NUCLEOTIDE SEQUENCE [LARGE SCALE GENOMIC DNA]</scope>
    <source>
        <strain evidence="2 3">OC33-EN08</strain>
    </source>
</reference>
<comment type="caution">
    <text evidence="2">The sequence shown here is derived from an EMBL/GenBank/DDBJ whole genome shotgun (WGS) entry which is preliminary data.</text>
</comment>
<proteinExistence type="predicted"/>
<evidence type="ECO:0000313" key="2">
    <source>
        <dbReference type="EMBL" id="MEJ2869368.1"/>
    </source>
</evidence>
<feature type="transmembrane region" description="Helical" evidence="1">
    <location>
        <begin position="6"/>
        <end position="26"/>
    </location>
</feature>
<feature type="transmembrane region" description="Helical" evidence="1">
    <location>
        <begin position="86"/>
        <end position="106"/>
    </location>
</feature>
<feature type="transmembrane region" description="Helical" evidence="1">
    <location>
        <begin position="60"/>
        <end position="80"/>
    </location>
</feature>
<keyword evidence="1" id="KW-0472">Membrane</keyword>
<evidence type="ECO:0000313" key="3">
    <source>
        <dbReference type="Proteomes" id="UP001385809"/>
    </source>
</evidence>
<dbReference type="InterPro" id="IPR013901">
    <property type="entry name" value="Anthrone_oxy"/>
</dbReference>
<evidence type="ECO:0000256" key="1">
    <source>
        <dbReference type="SAM" id="Phobius"/>
    </source>
</evidence>
<dbReference type="Pfam" id="PF08592">
    <property type="entry name" value="Anthrone_oxy"/>
    <property type="match status" value="1"/>
</dbReference>
<accession>A0ABU8MR05</accession>
<organism evidence="2 3">
    <name type="scientific">Actinomycetospora aurantiaca</name>
    <dbReference type="NCBI Taxonomy" id="3129233"/>
    <lineage>
        <taxon>Bacteria</taxon>
        <taxon>Bacillati</taxon>
        <taxon>Actinomycetota</taxon>
        <taxon>Actinomycetes</taxon>
        <taxon>Pseudonocardiales</taxon>
        <taxon>Pseudonocardiaceae</taxon>
        <taxon>Actinomycetospora</taxon>
    </lineage>
</organism>
<keyword evidence="3" id="KW-1185">Reference proteome</keyword>
<name>A0ABU8MR05_9PSEU</name>